<feature type="domain" description="D-alanyl-D-alanine carboxypeptidase-like core" evidence="3">
    <location>
        <begin position="391"/>
        <end position="500"/>
    </location>
</feature>
<feature type="region of interest" description="Disordered" evidence="1">
    <location>
        <begin position="34"/>
        <end position="127"/>
    </location>
</feature>
<protein>
    <submittedName>
        <fullName evidence="4">D-alanyl-D-alanine carboxypeptidase-like protein</fullName>
    </submittedName>
</protein>
<evidence type="ECO:0000259" key="3">
    <source>
        <dbReference type="Pfam" id="PF02557"/>
    </source>
</evidence>
<evidence type="ECO:0000256" key="2">
    <source>
        <dbReference type="SAM" id="SignalP"/>
    </source>
</evidence>
<dbReference type="EMBL" id="PVTI01000050">
    <property type="protein sequence ID" value="PRY48610.1"/>
    <property type="molecule type" value="Genomic_DNA"/>
</dbReference>
<comment type="caution">
    <text evidence="4">The sequence shown here is derived from an EMBL/GenBank/DDBJ whole genome shotgun (WGS) entry which is preliminary data.</text>
</comment>
<keyword evidence="4" id="KW-0645">Protease</keyword>
<dbReference type="SUPFAM" id="SSF55166">
    <property type="entry name" value="Hedgehog/DD-peptidase"/>
    <property type="match status" value="1"/>
</dbReference>
<sequence>MQRKGLSHLAAVTVTGVAAATFALGTASAAQPMTGAPQLVMEPTSSAEPTPSEPSPSTSTTSPAPSPTSPSPTPSTSSPTSPTPSTTTPPPSGSTTPKPTPTATPRPPLPWEPPPPGAPSKGRGSFNDDVVLNTAQVKDQIAAAEQIWAQIMASNTGLATALKELQTQAAKANALLESLTKARAAEAAAKASADQAKIELGVLQGRLDRQRAIVREWAFRAYSEGGSADLMNMLDAMEADEAEVGDPLGDLSYLTDQRVRAVDEVRTLTARQQELTANRAAAQKTATDAAAKIVAEKAELDKVVKGQQAQLTALQKNFSADVAKAGPIAAYLAGIQTPEAKAAFEKLQKALGANLSVGAYGKPCTTSDVTYPNGLMPDSARCPLWQAPGESMAPRAAAAFNAMSQEYARQTGSPICVNDSYRSLARQYVTKAKKGKFAATPGRSNHGLGMAVDLCGGIQSFGDPAHLWMKQNAPLYGFFHPSYLGPNSSTPEPWHWEFAG</sequence>
<feature type="compositionally biased region" description="Low complexity" evidence="1">
    <location>
        <begin position="74"/>
        <end position="86"/>
    </location>
</feature>
<dbReference type="InterPro" id="IPR003709">
    <property type="entry name" value="VanY-like_core_dom"/>
</dbReference>
<dbReference type="PANTHER" id="PTHR34385:SF1">
    <property type="entry name" value="PEPTIDOGLYCAN L-ALANYL-D-GLUTAMATE ENDOPEPTIDASE CWLK"/>
    <property type="match status" value="1"/>
</dbReference>
<keyword evidence="2" id="KW-0732">Signal</keyword>
<organism evidence="4 5">
    <name type="scientific">Knoellia remsis</name>
    <dbReference type="NCBI Taxonomy" id="407159"/>
    <lineage>
        <taxon>Bacteria</taxon>
        <taxon>Bacillati</taxon>
        <taxon>Actinomycetota</taxon>
        <taxon>Actinomycetes</taxon>
        <taxon>Micrococcales</taxon>
        <taxon>Intrasporangiaceae</taxon>
        <taxon>Knoellia</taxon>
    </lineage>
</organism>
<feature type="compositionally biased region" description="Pro residues" evidence="1">
    <location>
        <begin position="87"/>
        <end position="118"/>
    </location>
</feature>
<evidence type="ECO:0000313" key="4">
    <source>
        <dbReference type="EMBL" id="PRY48610.1"/>
    </source>
</evidence>
<keyword evidence="4" id="KW-0378">Hydrolase</keyword>
<name>A0A2T0TSJ0_9MICO</name>
<dbReference type="GO" id="GO:0004180">
    <property type="term" value="F:carboxypeptidase activity"/>
    <property type="evidence" value="ECO:0007669"/>
    <property type="project" value="UniProtKB-KW"/>
</dbReference>
<dbReference type="CDD" id="cd14814">
    <property type="entry name" value="Peptidase_M15"/>
    <property type="match status" value="1"/>
</dbReference>
<dbReference type="InterPro" id="IPR052179">
    <property type="entry name" value="DD-CPase-like"/>
</dbReference>
<dbReference type="Pfam" id="PF02557">
    <property type="entry name" value="VanY"/>
    <property type="match status" value="1"/>
</dbReference>
<feature type="compositionally biased region" description="Pro residues" evidence="1">
    <location>
        <begin position="64"/>
        <end position="73"/>
    </location>
</feature>
<accession>A0A2T0TSJ0</accession>
<gene>
    <name evidence="4" type="ORF">BCF74_1508</name>
</gene>
<proteinExistence type="predicted"/>
<dbReference type="AlphaFoldDB" id="A0A2T0TSJ0"/>
<dbReference type="Proteomes" id="UP000237822">
    <property type="component" value="Unassembled WGS sequence"/>
</dbReference>
<dbReference type="OrthoDB" id="5496837at2"/>
<feature type="signal peptide" evidence="2">
    <location>
        <begin position="1"/>
        <end position="29"/>
    </location>
</feature>
<feature type="chain" id="PRO_5015479121" evidence="2">
    <location>
        <begin position="30"/>
        <end position="500"/>
    </location>
</feature>
<keyword evidence="4" id="KW-0121">Carboxypeptidase</keyword>
<reference evidence="4 5" key="1">
    <citation type="submission" date="2018-03" db="EMBL/GenBank/DDBJ databases">
        <title>Genomic Encyclopedia of Archaeal and Bacterial Type Strains, Phase II (KMG-II): from individual species to whole genera.</title>
        <authorList>
            <person name="Goeker M."/>
        </authorList>
    </citation>
    <scope>NUCLEOTIDE SEQUENCE [LARGE SCALE GENOMIC DNA]</scope>
    <source>
        <strain evidence="4 5">ATCC BAA-1496</strain>
    </source>
</reference>
<dbReference type="PANTHER" id="PTHR34385">
    <property type="entry name" value="D-ALANYL-D-ALANINE CARBOXYPEPTIDASE"/>
    <property type="match status" value="1"/>
</dbReference>
<evidence type="ECO:0000256" key="1">
    <source>
        <dbReference type="SAM" id="MobiDB-lite"/>
    </source>
</evidence>
<dbReference type="GO" id="GO:0006508">
    <property type="term" value="P:proteolysis"/>
    <property type="evidence" value="ECO:0007669"/>
    <property type="project" value="InterPro"/>
</dbReference>
<evidence type="ECO:0000313" key="5">
    <source>
        <dbReference type="Proteomes" id="UP000237822"/>
    </source>
</evidence>
<keyword evidence="5" id="KW-1185">Reference proteome</keyword>
<dbReference type="InterPro" id="IPR009045">
    <property type="entry name" value="Zn_M74/Hedgehog-like"/>
</dbReference>
<dbReference type="Gene3D" id="3.30.1380.10">
    <property type="match status" value="1"/>
</dbReference>
<dbReference type="RefSeq" id="WP_146133030.1">
    <property type="nucleotide sequence ID" value="NZ_PVTI01000050.1"/>
</dbReference>
<feature type="compositionally biased region" description="Low complexity" evidence="1">
    <location>
        <begin position="42"/>
        <end position="63"/>
    </location>
</feature>